<dbReference type="eggNOG" id="COG1940">
    <property type="taxonomic scope" value="Bacteria"/>
</dbReference>
<evidence type="ECO:0000313" key="3">
    <source>
        <dbReference type="Proteomes" id="UP000050961"/>
    </source>
</evidence>
<proteinExistence type="inferred from homology"/>
<dbReference type="SUPFAM" id="SSF53067">
    <property type="entry name" value="Actin-like ATPase domain"/>
    <property type="match status" value="1"/>
</dbReference>
<dbReference type="PANTHER" id="PTHR18964">
    <property type="entry name" value="ROK (REPRESSOR, ORF, KINASE) FAMILY"/>
    <property type="match status" value="1"/>
</dbReference>
<dbReference type="Pfam" id="PF00480">
    <property type="entry name" value="ROK"/>
    <property type="match status" value="1"/>
</dbReference>
<dbReference type="InterPro" id="IPR043129">
    <property type="entry name" value="ATPase_NBD"/>
</dbReference>
<dbReference type="PANTHER" id="PTHR18964:SF170">
    <property type="entry name" value="SUGAR KINASE"/>
    <property type="match status" value="1"/>
</dbReference>
<dbReference type="AlphaFoldDB" id="A0A023CXX0"/>
<sequence length="310" mass="33910">MRNYLSIDIGGTNLKYGLIDHSGNLLFKRQLATPTEKASFVAELKKIIAAYRSKIFGVALSVPGQVDSQRGIVYHGGALPFLNQLNFQKLIQLEFGELPVGVENDGKAGALAEFWLGVLQGQPDSAAIILGTGVGGGIILNNHLLQGSHFQAGELSFMVNNFQLSGNDKLVGMSCSAVKMVERIAMKLNLPNKKDGIAIFEQLNQKNPVAWEIFRAYCQRVAYLILNVQSVLDLTTYAIGGGISSQPLVVKIINEEYDKMLLELPLVKQTLVRPQIKKARFENSANLYGALYSLLQKVDQNVVADQGGKF</sequence>
<dbReference type="OrthoDB" id="9795247at2"/>
<comment type="similarity">
    <text evidence="1">Belongs to the ROK (NagC/XylR) family.</text>
</comment>
<dbReference type="STRING" id="1423806.FD15_GL000447"/>
<dbReference type="Proteomes" id="UP000050961">
    <property type="component" value="Unassembled WGS sequence"/>
</dbReference>
<accession>A0A023CXX0</accession>
<keyword evidence="2" id="KW-0808">Transferase</keyword>
<evidence type="ECO:0000256" key="1">
    <source>
        <dbReference type="ARBA" id="ARBA00006479"/>
    </source>
</evidence>
<dbReference type="PATRIC" id="fig|1423806.3.peg.455"/>
<name>A0A023CXX0_9LACO</name>
<organism evidence="2 3">
    <name type="scientific">Liquorilactobacillus sucicola DSM 21376 = JCM 15457</name>
    <dbReference type="NCBI Taxonomy" id="1423806"/>
    <lineage>
        <taxon>Bacteria</taxon>
        <taxon>Bacillati</taxon>
        <taxon>Bacillota</taxon>
        <taxon>Bacilli</taxon>
        <taxon>Lactobacillales</taxon>
        <taxon>Lactobacillaceae</taxon>
        <taxon>Liquorilactobacillus</taxon>
    </lineage>
</organism>
<keyword evidence="2" id="KW-0418">Kinase</keyword>
<dbReference type="RefSeq" id="WP_034988424.1">
    <property type="nucleotide sequence ID" value="NZ_AYZF01000008.1"/>
</dbReference>
<evidence type="ECO:0000313" key="2">
    <source>
        <dbReference type="EMBL" id="KRN06887.1"/>
    </source>
</evidence>
<dbReference type="CDD" id="cd24152">
    <property type="entry name" value="ASKHA_NBD_ROK-like"/>
    <property type="match status" value="1"/>
</dbReference>
<reference evidence="2 3" key="1">
    <citation type="journal article" date="2015" name="Genome Announc.">
        <title>Expanding the biotechnology potential of lactobacilli through comparative genomics of 213 strains and associated genera.</title>
        <authorList>
            <person name="Sun Z."/>
            <person name="Harris H.M."/>
            <person name="McCann A."/>
            <person name="Guo C."/>
            <person name="Argimon S."/>
            <person name="Zhang W."/>
            <person name="Yang X."/>
            <person name="Jeffery I.B."/>
            <person name="Cooney J.C."/>
            <person name="Kagawa T.F."/>
            <person name="Liu W."/>
            <person name="Song Y."/>
            <person name="Salvetti E."/>
            <person name="Wrobel A."/>
            <person name="Rasinkangas P."/>
            <person name="Parkhill J."/>
            <person name="Rea M.C."/>
            <person name="O'Sullivan O."/>
            <person name="Ritari J."/>
            <person name="Douillard F.P."/>
            <person name="Paul Ross R."/>
            <person name="Yang R."/>
            <person name="Briner A.E."/>
            <person name="Felis G.E."/>
            <person name="de Vos W.M."/>
            <person name="Barrangou R."/>
            <person name="Klaenhammer T.R."/>
            <person name="Caufield P.W."/>
            <person name="Cui Y."/>
            <person name="Zhang H."/>
            <person name="O'Toole P.W."/>
        </authorList>
    </citation>
    <scope>NUCLEOTIDE SEQUENCE [LARGE SCALE GENOMIC DNA]</scope>
    <source>
        <strain evidence="2 3">DSM 21376</strain>
    </source>
</reference>
<dbReference type="EMBL" id="AYZF01000008">
    <property type="protein sequence ID" value="KRN06887.1"/>
    <property type="molecule type" value="Genomic_DNA"/>
</dbReference>
<keyword evidence="3" id="KW-1185">Reference proteome</keyword>
<gene>
    <name evidence="2" type="ORF">FD15_GL000447</name>
</gene>
<comment type="caution">
    <text evidence="2">The sequence shown here is derived from an EMBL/GenBank/DDBJ whole genome shotgun (WGS) entry which is preliminary data.</text>
</comment>
<dbReference type="InterPro" id="IPR000600">
    <property type="entry name" value="ROK"/>
</dbReference>
<protein>
    <submittedName>
        <fullName evidence="2">Transcriptional regulator sugar kinase</fullName>
    </submittedName>
</protein>
<dbReference type="Gene3D" id="3.30.420.40">
    <property type="match status" value="2"/>
</dbReference>
<dbReference type="GO" id="GO:0016301">
    <property type="term" value="F:kinase activity"/>
    <property type="evidence" value="ECO:0007669"/>
    <property type="project" value="UniProtKB-KW"/>
</dbReference>